<name>A0A9P7J5Q7_9AGAM</name>
<dbReference type="OrthoDB" id="3234349at2759"/>
<dbReference type="PANTHER" id="PTHR46579:SF1">
    <property type="entry name" value="F5_8 TYPE C DOMAIN-CONTAINING PROTEIN"/>
    <property type="match status" value="1"/>
</dbReference>
<sequence length="326" mass="37343">MVDSWERDLKLSKTACYPTGWLTCSAVALAVCDLPAARHLASLAGTGSHFYCSACNCYHKTTYGRVDFEHWELRDKDRLREFAEQWRDAAMTSKRGRLFKDHGVHYSELWRLPYWDPSRQLVIDPMHCILEGLVQHHTHNLLSLTTKEHRFVSPDVLIRVQDVIQEMTVSTWFGSVPSNFGSTSAGTIKADEWRSLITVYIPIALISLWGADTSHPSDEVGTLLRTILDHTMELVCAVYLVCARTATTDRAHAYRSHIARYVANLTKIHPTFALRPNHHATFHIYDYLLLFGPAHSWWCFHFERLIGILQRLPVNHKSGESLWSVS</sequence>
<dbReference type="EMBL" id="JABBWE010000004">
    <property type="protein sequence ID" value="KAG1803845.1"/>
    <property type="molecule type" value="Genomic_DNA"/>
</dbReference>
<keyword evidence="2" id="KW-1185">Reference proteome</keyword>
<gene>
    <name evidence="1" type="ORF">HD556DRAFT_1226466</name>
</gene>
<proteinExistence type="predicted"/>
<dbReference type="AlphaFoldDB" id="A0A9P7J5Q7"/>
<protein>
    <submittedName>
        <fullName evidence="1">Uncharacterized protein</fullName>
    </submittedName>
</protein>
<evidence type="ECO:0000313" key="2">
    <source>
        <dbReference type="Proteomes" id="UP000719766"/>
    </source>
</evidence>
<evidence type="ECO:0000313" key="1">
    <source>
        <dbReference type="EMBL" id="KAG1803845.1"/>
    </source>
</evidence>
<organism evidence="1 2">
    <name type="scientific">Suillus plorans</name>
    <dbReference type="NCBI Taxonomy" id="116603"/>
    <lineage>
        <taxon>Eukaryota</taxon>
        <taxon>Fungi</taxon>
        <taxon>Dikarya</taxon>
        <taxon>Basidiomycota</taxon>
        <taxon>Agaricomycotina</taxon>
        <taxon>Agaricomycetes</taxon>
        <taxon>Agaricomycetidae</taxon>
        <taxon>Boletales</taxon>
        <taxon>Suillineae</taxon>
        <taxon>Suillaceae</taxon>
        <taxon>Suillus</taxon>
    </lineage>
</organism>
<dbReference type="Proteomes" id="UP000719766">
    <property type="component" value="Unassembled WGS sequence"/>
</dbReference>
<dbReference type="PANTHER" id="PTHR46579">
    <property type="entry name" value="F5/8 TYPE C DOMAIN-CONTAINING PROTEIN-RELATED"/>
    <property type="match status" value="1"/>
</dbReference>
<comment type="caution">
    <text evidence="1">The sequence shown here is derived from an EMBL/GenBank/DDBJ whole genome shotgun (WGS) entry which is preliminary data.</text>
</comment>
<dbReference type="RefSeq" id="XP_041166191.1">
    <property type="nucleotide sequence ID" value="XM_041297079.1"/>
</dbReference>
<accession>A0A9P7J5Q7</accession>
<dbReference type="GeneID" id="64590843"/>
<reference evidence="1" key="1">
    <citation type="journal article" date="2020" name="New Phytol.">
        <title>Comparative genomics reveals dynamic genome evolution in host specialist ectomycorrhizal fungi.</title>
        <authorList>
            <person name="Lofgren L.A."/>
            <person name="Nguyen N.H."/>
            <person name="Vilgalys R."/>
            <person name="Ruytinx J."/>
            <person name="Liao H.L."/>
            <person name="Branco S."/>
            <person name="Kuo A."/>
            <person name="LaButti K."/>
            <person name="Lipzen A."/>
            <person name="Andreopoulos W."/>
            <person name="Pangilinan J."/>
            <person name="Riley R."/>
            <person name="Hundley H."/>
            <person name="Na H."/>
            <person name="Barry K."/>
            <person name="Grigoriev I.V."/>
            <person name="Stajich J.E."/>
            <person name="Kennedy P.G."/>
        </authorList>
    </citation>
    <scope>NUCLEOTIDE SEQUENCE</scope>
    <source>
        <strain evidence="1">S12</strain>
    </source>
</reference>